<evidence type="ECO:0000313" key="4">
    <source>
        <dbReference type="Proteomes" id="UP001209755"/>
    </source>
</evidence>
<comment type="caution">
    <text evidence="3">The sequence shown here is derived from an EMBL/GenBank/DDBJ whole genome shotgun (WGS) entry which is preliminary data.</text>
</comment>
<dbReference type="Gene3D" id="2.60.120.10">
    <property type="entry name" value="Jelly Rolls"/>
    <property type="match status" value="1"/>
</dbReference>
<keyword evidence="1" id="KW-0479">Metal-binding</keyword>
<feature type="domain" description="Cupin type-2" evidence="2">
    <location>
        <begin position="46"/>
        <end position="117"/>
    </location>
</feature>
<dbReference type="InterPro" id="IPR051610">
    <property type="entry name" value="GPI/OXD"/>
</dbReference>
<gene>
    <name evidence="3" type="ORF">M2319_001402</name>
</gene>
<name>A0ABT3H9K0_9HYPH</name>
<dbReference type="PANTHER" id="PTHR35848">
    <property type="entry name" value="OXALATE-BINDING PROTEIN"/>
    <property type="match status" value="1"/>
</dbReference>
<reference evidence="4" key="1">
    <citation type="submission" date="2023-07" db="EMBL/GenBank/DDBJ databases">
        <title>Genome sequencing of Purple Non-Sulfur Bacteria from various extreme environments.</title>
        <authorList>
            <person name="Mayer M."/>
        </authorList>
    </citation>
    <scope>NUCLEOTIDE SEQUENCE [LARGE SCALE GENOMIC DNA]</scope>
    <source>
        <strain evidence="4">DSM 17935</strain>
    </source>
</reference>
<protein>
    <submittedName>
        <fullName evidence="3">Cupin superfamily protein</fullName>
    </submittedName>
</protein>
<dbReference type="SUPFAM" id="SSF51182">
    <property type="entry name" value="RmlC-like cupins"/>
    <property type="match status" value="1"/>
</dbReference>
<organism evidence="3 4">
    <name type="scientific">Rhodobium gokarnense</name>
    <dbReference type="NCBI Taxonomy" id="364296"/>
    <lineage>
        <taxon>Bacteria</taxon>
        <taxon>Pseudomonadati</taxon>
        <taxon>Pseudomonadota</taxon>
        <taxon>Alphaproteobacteria</taxon>
        <taxon>Hyphomicrobiales</taxon>
        <taxon>Rhodobiaceae</taxon>
        <taxon>Rhodobium</taxon>
    </lineage>
</organism>
<dbReference type="InterPro" id="IPR013096">
    <property type="entry name" value="Cupin_2"/>
</dbReference>
<dbReference type="Pfam" id="PF07883">
    <property type="entry name" value="Cupin_2"/>
    <property type="match status" value="1"/>
</dbReference>
<evidence type="ECO:0000256" key="1">
    <source>
        <dbReference type="ARBA" id="ARBA00022723"/>
    </source>
</evidence>
<keyword evidence="4" id="KW-1185">Reference proteome</keyword>
<dbReference type="InterPro" id="IPR011051">
    <property type="entry name" value="RmlC_Cupin_sf"/>
</dbReference>
<evidence type="ECO:0000313" key="3">
    <source>
        <dbReference type="EMBL" id="MCW2307080.1"/>
    </source>
</evidence>
<dbReference type="RefSeq" id="WP_264600730.1">
    <property type="nucleotide sequence ID" value="NZ_JAOQNS010000003.1"/>
</dbReference>
<evidence type="ECO:0000259" key="2">
    <source>
        <dbReference type="Pfam" id="PF07883"/>
    </source>
</evidence>
<dbReference type="InterPro" id="IPR014710">
    <property type="entry name" value="RmlC-like_jellyroll"/>
</dbReference>
<dbReference type="Proteomes" id="UP001209755">
    <property type="component" value="Unassembled WGS sequence"/>
</dbReference>
<accession>A0ABT3H9K0</accession>
<dbReference type="PANTHER" id="PTHR35848:SF9">
    <property type="entry name" value="SLL1358 PROTEIN"/>
    <property type="match status" value="1"/>
</dbReference>
<dbReference type="CDD" id="cd02224">
    <property type="entry name" value="cupin_SPO2919-like"/>
    <property type="match status" value="1"/>
</dbReference>
<proteinExistence type="predicted"/>
<sequence length="153" mass="16847">MPKVDIEAMEWQGGSSYPSPYRERVAGRVRKRLGDAGGLSQFGANLTRLDPGAMSALRHWHQVEDEFVFVVEGEVVLIEDDGETPMTAGDAATFKAGVANGHHFVNRSDRPALYLEVGTRSPTERANYPDDDLAGIKEDGRFVFTRKDGSSFD</sequence>
<dbReference type="EMBL" id="JAOQNS010000003">
    <property type="protein sequence ID" value="MCW2307080.1"/>
    <property type="molecule type" value="Genomic_DNA"/>
</dbReference>